<dbReference type="Proteomes" id="UP000219439">
    <property type="component" value="Unassembled WGS sequence"/>
</dbReference>
<evidence type="ECO:0000256" key="1">
    <source>
        <dbReference type="SAM" id="SignalP"/>
    </source>
</evidence>
<gene>
    <name evidence="2" type="ORF">SAMN06265368_2555</name>
</gene>
<keyword evidence="3" id="KW-1185">Reference proteome</keyword>
<sequence length="74" mass="8286">MKKTVLFLFVTASMALTSAPAFAQNYWVVSVNEAESLAKGMALCKSRAKHPDRCRFVKMLRSSDGRYKAVYVAH</sequence>
<dbReference type="EMBL" id="OBEL01000002">
    <property type="protein sequence ID" value="SNZ19467.1"/>
    <property type="molecule type" value="Genomic_DNA"/>
</dbReference>
<dbReference type="RefSeq" id="WP_097153817.1">
    <property type="nucleotide sequence ID" value="NZ_OBEL01000002.1"/>
</dbReference>
<protein>
    <recommendedName>
        <fullName evidence="4">DUF4189 domain-containing protein</fullName>
    </recommendedName>
</protein>
<organism evidence="2 3">
    <name type="scientific">Cohaesibacter gelatinilyticus</name>
    <dbReference type="NCBI Taxonomy" id="372072"/>
    <lineage>
        <taxon>Bacteria</taxon>
        <taxon>Pseudomonadati</taxon>
        <taxon>Pseudomonadota</taxon>
        <taxon>Alphaproteobacteria</taxon>
        <taxon>Hyphomicrobiales</taxon>
        <taxon>Cohaesibacteraceae</taxon>
    </lineage>
</organism>
<dbReference type="AlphaFoldDB" id="A0A285PE37"/>
<feature type="chain" id="PRO_5012108823" description="DUF4189 domain-containing protein" evidence="1">
    <location>
        <begin position="24"/>
        <end position="74"/>
    </location>
</feature>
<accession>A0A285PE37</accession>
<evidence type="ECO:0000313" key="3">
    <source>
        <dbReference type="Proteomes" id="UP000219439"/>
    </source>
</evidence>
<reference evidence="2 3" key="1">
    <citation type="submission" date="2017-09" db="EMBL/GenBank/DDBJ databases">
        <authorList>
            <person name="Ehlers B."/>
            <person name="Leendertz F.H."/>
        </authorList>
    </citation>
    <scope>NUCLEOTIDE SEQUENCE [LARGE SCALE GENOMIC DNA]</scope>
    <source>
        <strain evidence="2 3">DSM 18289</strain>
    </source>
</reference>
<proteinExistence type="predicted"/>
<keyword evidence="1" id="KW-0732">Signal</keyword>
<feature type="signal peptide" evidence="1">
    <location>
        <begin position="1"/>
        <end position="23"/>
    </location>
</feature>
<name>A0A285PE37_9HYPH</name>
<evidence type="ECO:0000313" key="2">
    <source>
        <dbReference type="EMBL" id="SNZ19467.1"/>
    </source>
</evidence>
<evidence type="ECO:0008006" key="4">
    <source>
        <dbReference type="Google" id="ProtNLM"/>
    </source>
</evidence>